<feature type="signal peptide" evidence="1">
    <location>
        <begin position="1"/>
        <end position="18"/>
    </location>
</feature>
<organism evidence="2 3">
    <name type="scientific">Fistulina hepatica ATCC 64428</name>
    <dbReference type="NCBI Taxonomy" id="1128425"/>
    <lineage>
        <taxon>Eukaryota</taxon>
        <taxon>Fungi</taxon>
        <taxon>Dikarya</taxon>
        <taxon>Basidiomycota</taxon>
        <taxon>Agaricomycotina</taxon>
        <taxon>Agaricomycetes</taxon>
        <taxon>Agaricomycetidae</taxon>
        <taxon>Agaricales</taxon>
        <taxon>Fistulinaceae</taxon>
        <taxon>Fistulina</taxon>
    </lineage>
</organism>
<sequence length="310" mass="35389">MHLCALNLTDLFLGLYHGSSWNWATLMGNIWLEHGQTVADALSCLTGSFDRPPCNPAKRINSGYKAWEFSTYFYSFSPALFYHVLSDLYWHLHCKLVAGIQIIHNCCIPINDLLEAQKQLLEVVYKFEDIYYQQKTCHIHFVHQSIHLLTHLMPIKGWTPGGTLGVNALKALISDLDKHSTKSLPVRLCLINGQIARTAWREKTKPPKNVCMSYNITYFFHMWEVEADVNSVIHTVALVSLFSFPDAELLETSFEILKVCKYMGEESFAVVSVKDIGTNDTTDIYFICEKIGLDVAILAHEEEDMFEKDI</sequence>
<dbReference type="Proteomes" id="UP000054144">
    <property type="component" value="Unassembled WGS sequence"/>
</dbReference>
<proteinExistence type="predicted"/>
<evidence type="ECO:0000313" key="2">
    <source>
        <dbReference type="EMBL" id="KIY47074.1"/>
    </source>
</evidence>
<gene>
    <name evidence="2" type="ORF">FISHEDRAFT_66191</name>
</gene>
<evidence type="ECO:0000256" key="1">
    <source>
        <dbReference type="SAM" id="SignalP"/>
    </source>
</evidence>
<feature type="chain" id="PRO_5002316320" evidence="1">
    <location>
        <begin position="19"/>
        <end position="310"/>
    </location>
</feature>
<dbReference type="AlphaFoldDB" id="A0A0D7A9J7"/>
<evidence type="ECO:0000313" key="3">
    <source>
        <dbReference type="Proteomes" id="UP000054144"/>
    </source>
</evidence>
<reference evidence="2 3" key="1">
    <citation type="journal article" date="2015" name="Fungal Genet. Biol.">
        <title>Evolution of novel wood decay mechanisms in Agaricales revealed by the genome sequences of Fistulina hepatica and Cylindrobasidium torrendii.</title>
        <authorList>
            <person name="Floudas D."/>
            <person name="Held B.W."/>
            <person name="Riley R."/>
            <person name="Nagy L.G."/>
            <person name="Koehler G."/>
            <person name="Ransdell A.S."/>
            <person name="Younus H."/>
            <person name="Chow J."/>
            <person name="Chiniquy J."/>
            <person name="Lipzen A."/>
            <person name="Tritt A."/>
            <person name="Sun H."/>
            <person name="Haridas S."/>
            <person name="LaButti K."/>
            <person name="Ohm R.A."/>
            <person name="Kues U."/>
            <person name="Blanchette R.A."/>
            <person name="Grigoriev I.V."/>
            <person name="Minto R.E."/>
            <person name="Hibbett D.S."/>
        </authorList>
    </citation>
    <scope>NUCLEOTIDE SEQUENCE [LARGE SCALE GENOMIC DNA]</scope>
    <source>
        <strain evidence="2 3">ATCC 64428</strain>
    </source>
</reference>
<name>A0A0D7A9J7_9AGAR</name>
<protein>
    <submittedName>
        <fullName evidence="2">Uncharacterized protein</fullName>
    </submittedName>
</protein>
<dbReference type="EMBL" id="KN882015">
    <property type="protein sequence ID" value="KIY47074.1"/>
    <property type="molecule type" value="Genomic_DNA"/>
</dbReference>
<keyword evidence="1" id="KW-0732">Signal</keyword>
<keyword evidence="3" id="KW-1185">Reference proteome</keyword>
<dbReference type="OrthoDB" id="2669721at2759"/>
<accession>A0A0D7A9J7</accession>